<dbReference type="EMBL" id="GBRH01253799">
    <property type="protein sequence ID" value="JAD44096.1"/>
    <property type="molecule type" value="Transcribed_RNA"/>
</dbReference>
<evidence type="ECO:0000259" key="1">
    <source>
        <dbReference type="PROSITE" id="PS50507"/>
    </source>
</evidence>
<dbReference type="GO" id="GO:0003968">
    <property type="term" value="F:RNA-directed RNA polymerase activity"/>
    <property type="evidence" value="ECO:0007669"/>
    <property type="project" value="InterPro"/>
</dbReference>
<accession>A0A0A8ZZ67</accession>
<organism evidence="2">
    <name type="scientific">Arundo donax</name>
    <name type="common">Giant reed</name>
    <name type="synonym">Donax arundinaceus</name>
    <dbReference type="NCBI Taxonomy" id="35708"/>
    <lineage>
        <taxon>Eukaryota</taxon>
        <taxon>Viridiplantae</taxon>
        <taxon>Streptophyta</taxon>
        <taxon>Embryophyta</taxon>
        <taxon>Tracheophyta</taxon>
        <taxon>Spermatophyta</taxon>
        <taxon>Magnoliopsida</taxon>
        <taxon>Liliopsida</taxon>
        <taxon>Poales</taxon>
        <taxon>Poaceae</taxon>
        <taxon>PACMAD clade</taxon>
        <taxon>Arundinoideae</taxon>
        <taxon>Arundineae</taxon>
        <taxon>Arundo</taxon>
    </lineage>
</organism>
<feature type="domain" description="RdRp catalytic" evidence="1">
    <location>
        <begin position="1"/>
        <end position="113"/>
    </location>
</feature>
<reference evidence="2" key="1">
    <citation type="submission" date="2014-09" db="EMBL/GenBank/DDBJ databases">
        <authorList>
            <person name="Magalhaes I.L.F."/>
            <person name="Oliveira U."/>
            <person name="Santos F.R."/>
            <person name="Vidigal T.H.D.A."/>
            <person name="Brescovit A.D."/>
            <person name="Santos A.J."/>
        </authorList>
    </citation>
    <scope>NUCLEOTIDE SEQUENCE</scope>
    <source>
        <tissue evidence="2">Shoot tissue taken approximately 20 cm above the soil surface</tissue>
    </source>
</reference>
<dbReference type="GO" id="GO:0039694">
    <property type="term" value="P:viral RNA genome replication"/>
    <property type="evidence" value="ECO:0007669"/>
    <property type="project" value="InterPro"/>
</dbReference>
<proteinExistence type="predicted"/>
<dbReference type="PROSITE" id="PS50507">
    <property type="entry name" value="RDRP_SSRNA_POS"/>
    <property type="match status" value="1"/>
</dbReference>
<protein>
    <recommendedName>
        <fullName evidence="1">RdRp catalytic domain-containing protein</fullName>
    </recommendedName>
</protein>
<dbReference type="AlphaFoldDB" id="A0A0A8ZZ67"/>
<reference evidence="2" key="2">
    <citation type="journal article" date="2015" name="Data Brief">
        <title>Shoot transcriptome of the giant reed, Arundo donax.</title>
        <authorList>
            <person name="Barrero R.A."/>
            <person name="Guerrero F.D."/>
            <person name="Moolhuijzen P."/>
            <person name="Goolsby J.A."/>
            <person name="Tidwell J."/>
            <person name="Bellgard S.E."/>
            <person name="Bellgard M.I."/>
        </authorList>
    </citation>
    <scope>NUCLEOTIDE SEQUENCE</scope>
    <source>
        <tissue evidence="2">Shoot tissue taken approximately 20 cm above the soil surface</tissue>
    </source>
</reference>
<name>A0A0A8ZZ67_ARUDO</name>
<sequence length="131" mass="14020">MGTADGEPTSFLARTLWTTVTSLLCCCSGRRHAVGHCGRRIWFAAPSVAAVTGSRPPLQCAVGVPRVIGCCAGLQIATLRRRRRRHCGRRWSAMAVTGDDVTLAADDLEQVTLAVVLPEVRPMALSRSCAC</sequence>
<dbReference type="InterPro" id="IPR007094">
    <property type="entry name" value="RNA-dir_pol_PSvirus"/>
</dbReference>
<evidence type="ECO:0000313" key="2">
    <source>
        <dbReference type="EMBL" id="JAD44096.1"/>
    </source>
</evidence>